<dbReference type="EMBL" id="BKCJ010010415">
    <property type="protein sequence ID" value="GEU91485.1"/>
    <property type="molecule type" value="Genomic_DNA"/>
</dbReference>
<feature type="region of interest" description="Disordered" evidence="1">
    <location>
        <begin position="1"/>
        <end position="30"/>
    </location>
</feature>
<proteinExistence type="predicted"/>
<evidence type="ECO:0000313" key="2">
    <source>
        <dbReference type="EMBL" id="GEU91485.1"/>
    </source>
</evidence>
<gene>
    <name evidence="2" type="ORF">Tci_063463</name>
</gene>
<sequence length="481" mass="52869">MSDLNESRVTYTKVSSPFEDLSDIGSPRANDQEHLELLGMLEDPYVEVTLQAPPSSDYIPSPVEPEQAPPLPDYVPGPKHANDEIVAEDQSYAEDASPTAQSPEYVPESNLEEYPEEDDDENPEEDHVDYPADGGDNRNDEERSSEDDDMDVEADEEEEEHPAHADSVVVALPAADQAPSAEETKPFETDESAATPLPYPAYRMTARISISALVPVPAWSDSEVARLLSMSSLPSSSLSPLSSPPSRNPFPPLPPILSPPSPVLSPAPPPSLIHAPSSGIPPPLPISAPTSSPPLQLPSASREEDIPEVTLPPRKRIGIALAPGFEVGESSSAAARPTGELGGYMREFETKVRRDTDEIYSRLDDEQSERQLLAGRLNMLFRVRRAHAYTRHLMETEGEAWVRSMDASDLARGEVMSLRTTVLGQTTKIRELHAADCRRQIVTSEMLRADHRRFADIIGLRTADRTRQQQLIQTLRVTQSL</sequence>
<reference evidence="2" key="1">
    <citation type="journal article" date="2019" name="Sci. Rep.">
        <title>Draft genome of Tanacetum cinerariifolium, the natural source of mosquito coil.</title>
        <authorList>
            <person name="Yamashiro T."/>
            <person name="Shiraishi A."/>
            <person name="Satake H."/>
            <person name="Nakayama K."/>
        </authorList>
    </citation>
    <scope>NUCLEOTIDE SEQUENCE</scope>
</reference>
<feature type="compositionally biased region" description="Pro residues" evidence="1">
    <location>
        <begin position="242"/>
        <end position="255"/>
    </location>
</feature>
<feature type="compositionally biased region" description="Pro residues" evidence="1">
    <location>
        <begin position="279"/>
        <end position="296"/>
    </location>
</feature>
<dbReference type="AlphaFoldDB" id="A0A6L2P385"/>
<feature type="region of interest" description="Disordered" evidence="1">
    <location>
        <begin position="231"/>
        <end position="255"/>
    </location>
</feature>
<organism evidence="2">
    <name type="scientific">Tanacetum cinerariifolium</name>
    <name type="common">Dalmatian daisy</name>
    <name type="synonym">Chrysanthemum cinerariifolium</name>
    <dbReference type="NCBI Taxonomy" id="118510"/>
    <lineage>
        <taxon>Eukaryota</taxon>
        <taxon>Viridiplantae</taxon>
        <taxon>Streptophyta</taxon>
        <taxon>Embryophyta</taxon>
        <taxon>Tracheophyta</taxon>
        <taxon>Spermatophyta</taxon>
        <taxon>Magnoliopsida</taxon>
        <taxon>eudicotyledons</taxon>
        <taxon>Gunneridae</taxon>
        <taxon>Pentapetalae</taxon>
        <taxon>asterids</taxon>
        <taxon>campanulids</taxon>
        <taxon>Asterales</taxon>
        <taxon>Asteraceae</taxon>
        <taxon>Asteroideae</taxon>
        <taxon>Anthemideae</taxon>
        <taxon>Anthemidinae</taxon>
        <taxon>Tanacetum</taxon>
    </lineage>
</organism>
<feature type="compositionally biased region" description="Acidic residues" evidence="1">
    <location>
        <begin position="143"/>
        <end position="160"/>
    </location>
</feature>
<evidence type="ECO:0000256" key="1">
    <source>
        <dbReference type="SAM" id="MobiDB-lite"/>
    </source>
</evidence>
<feature type="region of interest" description="Disordered" evidence="1">
    <location>
        <begin position="267"/>
        <end position="312"/>
    </location>
</feature>
<protein>
    <recommendedName>
        <fullName evidence="3">Reverse transcriptase domain-containing protein</fullName>
    </recommendedName>
</protein>
<feature type="compositionally biased region" description="Low complexity" evidence="1">
    <location>
        <begin position="231"/>
        <end position="241"/>
    </location>
</feature>
<accession>A0A6L2P385</accession>
<feature type="compositionally biased region" description="Acidic residues" evidence="1">
    <location>
        <begin position="110"/>
        <end position="127"/>
    </location>
</feature>
<evidence type="ECO:0008006" key="3">
    <source>
        <dbReference type="Google" id="ProtNLM"/>
    </source>
</evidence>
<comment type="caution">
    <text evidence="2">The sequence shown here is derived from an EMBL/GenBank/DDBJ whole genome shotgun (WGS) entry which is preliminary data.</text>
</comment>
<name>A0A6L2P385_TANCI</name>
<feature type="region of interest" description="Disordered" evidence="1">
    <location>
        <begin position="49"/>
        <end position="195"/>
    </location>
</feature>